<keyword evidence="1" id="KW-0175">Coiled coil</keyword>
<name>A0ABD1WUT1_9LAMI</name>
<sequence>MRKSDANVLALTKKLDDANAAQRISSEALGVANEEKKRLKEERDSYLLEVTCLKEEAKVFRTEFDRLKESLGASEKVGHQEVLAALRSEYRELDHRMKSLFEVVLLFKSSSEGEIASD</sequence>
<evidence type="ECO:0000313" key="3">
    <source>
        <dbReference type="Proteomes" id="UP001604277"/>
    </source>
</evidence>
<reference evidence="3" key="1">
    <citation type="submission" date="2024-07" db="EMBL/GenBank/DDBJ databases">
        <title>Two chromosome-level genome assemblies of Korean endemic species Abeliophyllum distichum and Forsythia ovata (Oleaceae).</title>
        <authorList>
            <person name="Jang H."/>
        </authorList>
    </citation>
    <scope>NUCLEOTIDE SEQUENCE [LARGE SCALE GENOMIC DNA]</scope>
</reference>
<feature type="coiled-coil region" evidence="1">
    <location>
        <begin position="29"/>
        <end position="56"/>
    </location>
</feature>
<evidence type="ECO:0000256" key="1">
    <source>
        <dbReference type="SAM" id="Coils"/>
    </source>
</evidence>
<protein>
    <recommendedName>
        <fullName evidence="4">Tropomyosin</fullName>
    </recommendedName>
</protein>
<evidence type="ECO:0008006" key="4">
    <source>
        <dbReference type="Google" id="ProtNLM"/>
    </source>
</evidence>
<accession>A0ABD1WUT1</accession>
<evidence type="ECO:0000313" key="2">
    <source>
        <dbReference type="EMBL" id="KAL2553356.1"/>
    </source>
</evidence>
<keyword evidence="3" id="KW-1185">Reference proteome</keyword>
<gene>
    <name evidence="2" type="ORF">Fot_06975</name>
</gene>
<proteinExistence type="predicted"/>
<organism evidence="2 3">
    <name type="scientific">Forsythia ovata</name>
    <dbReference type="NCBI Taxonomy" id="205694"/>
    <lineage>
        <taxon>Eukaryota</taxon>
        <taxon>Viridiplantae</taxon>
        <taxon>Streptophyta</taxon>
        <taxon>Embryophyta</taxon>
        <taxon>Tracheophyta</taxon>
        <taxon>Spermatophyta</taxon>
        <taxon>Magnoliopsida</taxon>
        <taxon>eudicotyledons</taxon>
        <taxon>Gunneridae</taxon>
        <taxon>Pentapetalae</taxon>
        <taxon>asterids</taxon>
        <taxon>lamiids</taxon>
        <taxon>Lamiales</taxon>
        <taxon>Oleaceae</taxon>
        <taxon>Forsythieae</taxon>
        <taxon>Forsythia</taxon>
    </lineage>
</organism>
<dbReference type="Proteomes" id="UP001604277">
    <property type="component" value="Unassembled WGS sequence"/>
</dbReference>
<dbReference type="EMBL" id="JBFOLJ010000002">
    <property type="protein sequence ID" value="KAL2553356.1"/>
    <property type="molecule type" value="Genomic_DNA"/>
</dbReference>
<dbReference type="AlphaFoldDB" id="A0ABD1WUT1"/>
<comment type="caution">
    <text evidence="2">The sequence shown here is derived from an EMBL/GenBank/DDBJ whole genome shotgun (WGS) entry which is preliminary data.</text>
</comment>